<evidence type="ECO:0000313" key="1">
    <source>
        <dbReference type="EMBL" id="QNP37233.1"/>
    </source>
</evidence>
<gene>
    <name evidence="1" type="ORF">H9Q64_12275</name>
</gene>
<evidence type="ECO:0000313" key="2">
    <source>
        <dbReference type="Proteomes" id="UP000516122"/>
    </source>
</evidence>
<dbReference type="EMBL" id="CP060804">
    <property type="protein sequence ID" value="QNP37233.1"/>
    <property type="molecule type" value="Genomic_DNA"/>
</dbReference>
<protein>
    <submittedName>
        <fullName evidence="1">Uncharacterized protein</fullName>
    </submittedName>
</protein>
<accession>A0A6B1XZH6</accession>
<proteinExistence type="predicted"/>
<organism evidence="1 2">
    <name type="scientific">Enterococcus faecalis</name>
    <name type="common">Streptococcus faecalis</name>
    <dbReference type="NCBI Taxonomy" id="1351"/>
    <lineage>
        <taxon>Bacteria</taxon>
        <taxon>Bacillati</taxon>
        <taxon>Bacillota</taxon>
        <taxon>Bacilli</taxon>
        <taxon>Lactobacillales</taxon>
        <taxon>Enterococcaceae</taxon>
        <taxon>Enterococcus</taxon>
    </lineage>
</organism>
<dbReference type="Proteomes" id="UP000516122">
    <property type="component" value="Chromosome"/>
</dbReference>
<name>A0A6B1XZH6_ENTFL</name>
<sequence length="182" mass="21586">MEVIAMNNELFSGVLIALIGFLGAIFGGKYSAKTEKQVTSRIIFEKAYSEIFLLIENDFYNKKLTDEQITDLGLEINEILEKADGYYYPSLKQYAQWMFDPEYTQNLQELWHSFCWTFDRQYEKVCSDIGLPTRSRYYRINKRQYSGVMHFFKIYFFSRYAWADILLIALLVLLITLFKITN</sequence>
<reference evidence="1 2" key="1">
    <citation type="submission" date="2020-08" db="EMBL/GenBank/DDBJ databases">
        <title>Enterococcus faecalis SF28073 genome assembly.</title>
        <authorList>
            <person name="Duerkop B.A."/>
            <person name="Johnson C.N."/>
        </authorList>
    </citation>
    <scope>NUCLEOTIDE SEQUENCE [LARGE SCALE GENOMIC DNA]</scope>
    <source>
        <strain evidence="1 2">SF28073</strain>
    </source>
</reference>
<dbReference type="AlphaFoldDB" id="A0A6B1XZH6"/>